<feature type="domain" description="Pseudouridine synthase II N-terminal" evidence="6">
    <location>
        <begin position="27"/>
        <end position="179"/>
    </location>
</feature>
<organism evidence="7 8">
    <name type="scientific">Treponema pedis</name>
    <dbReference type="NCBI Taxonomy" id="409322"/>
    <lineage>
        <taxon>Bacteria</taxon>
        <taxon>Pseudomonadati</taxon>
        <taxon>Spirochaetota</taxon>
        <taxon>Spirochaetia</taxon>
        <taxon>Spirochaetales</taxon>
        <taxon>Treponemataceae</taxon>
        <taxon>Treponema</taxon>
    </lineage>
</organism>
<protein>
    <recommendedName>
        <fullName evidence="5">tRNA pseudouridine synthase B</fullName>
        <ecNumber evidence="5">5.4.99.25</ecNumber>
    </recommendedName>
    <alternativeName>
        <fullName evidence="5">tRNA pseudouridine(55) synthase</fullName>
        <shortName evidence="5">Psi55 synthase</shortName>
    </alternativeName>
    <alternativeName>
        <fullName evidence="5">tRNA pseudouridylate synthase</fullName>
    </alternativeName>
    <alternativeName>
        <fullName evidence="5">tRNA-uridine isomerase</fullName>
    </alternativeName>
</protein>
<dbReference type="PANTHER" id="PTHR13767:SF2">
    <property type="entry name" value="PSEUDOURIDYLATE SYNTHASE TRUB1"/>
    <property type="match status" value="1"/>
</dbReference>
<dbReference type="Pfam" id="PF01509">
    <property type="entry name" value="TruB_N"/>
    <property type="match status" value="1"/>
</dbReference>
<dbReference type="InterPro" id="IPR020103">
    <property type="entry name" value="PsdUridine_synth_cat_dom_sf"/>
</dbReference>
<reference evidence="7 8" key="1">
    <citation type="submission" date="2020-09" db="EMBL/GenBank/DDBJ databases">
        <title>Characterization of Treponema spp. from bovine digital dermatitis in Korea.</title>
        <authorList>
            <person name="Espiritu H.M."/>
            <person name="Cho Y.I."/>
            <person name="Mamuad L."/>
        </authorList>
    </citation>
    <scope>NUCLEOTIDE SEQUENCE [LARGE SCALE GENOMIC DNA]</scope>
    <source>
        <strain evidence="7 8">KS1</strain>
    </source>
</reference>
<name>A0A7S6WN48_9SPIR</name>
<dbReference type="InterPro" id="IPR014780">
    <property type="entry name" value="tRNA_psdUridine_synth_TruB"/>
</dbReference>
<accession>A0A7S6WN48</accession>
<proteinExistence type="inferred from homology"/>
<dbReference type="Proteomes" id="UP000593915">
    <property type="component" value="Chromosome"/>
</dbReference>
<dbReference type="GO" id="GO:0160148">
    <property type="term" value="F:tRNA pseudouridine(55) synthase activity"/>
    <property type="evidence" value="ECO:0007669"/>
    <property type="project" value="UniProtKB-EC"/>
</dbReference>
<dbReference type="CDD" id="cd02573">
    <property type="entry name" value="PseudoU_synth_EcTruB"/>
    <property type="match status" value="1"/>
</dbReference>
<dbReference type="NCBIfam" id="TIGR00431">
    <property type="entry name" value="TruB"/>
    <property type="match status" value="1"/>
</dbReference>
<dbReference type="GO" id="GO:1990481">
    <property type="term" value="P:mRNA pseudouridine synthesis"/>
    <property type="evidence" value="ECO:0007669"/>
    <property type="project" value="TreeGrafter"/>
</dbReference>
<comment type="function">
    <text evidence="5">Responsible for synthesis of pseudouridine from uracil-55 in the psi GC loop of transfer RNAs.</text>
</comment>
<evidence type="ECO:0000256" key="1">
    <source>
        <dbReference type="ARBA" id="ARBA00000385"/>
    </source>
</evidence>
<keyword evidence="3 5" id="KW-0819">tRNA processing</keyword>
<comment type="catalytic activity">
    <reaction evidence="1 5">
        <text>uridine(55) in tRNA = pseudouridine(55) in tRNA</text>
        <dbReference type="Rhea" id="RHEA:42532"/>
        <dbReference type="Rhea" id="RHEA-COMP:10101"/>
        <dbReference type="Rhea" id="RHEA-COMP:10102"/>
        <dbReference type="ChEBI" id="CHEBI:65314"/>
        <dbReference type="ChEBI" id="CHEBI:65315"/>
        <dbReference type="EC" id="5.4.99.25"/>
    </reaction>
</comment>
<keyword evidence="4 5" id="KW-0413">Isomerase</keyword>
<gene>
    <name evidence="5 7" type="primary">truB</name>
    <name evidence="7" type="ORF">IFE08_10300</name>
</gene>
<dbReference type="RefSeq" id="WP_194075807.1">
    <property type="nucleotide sequence ID" value="NZ_CP061839.1"/>
</dbReference>
<feature type="active site" description="Nucleophile" evidence="5">
    <location>
        <position position="42"/>
    </location>
</feature>
<dbReference type="InterPro" id="IPR002501">
    <property type="entry name" value="PsdUridine_synth_N"/>
</dbReference>
<dbReference type="PANTHER" id="PTHR13767">
    <property type="entry name" value="TRNA-PSEUDOURIDINE SYNTHASE"/>
    <property type="match status" value="1"/>
</dbReference>
<evidence type="ECO:0000259" key="6">
    <source>
        <dbReference type="Pfam" id="PF01509"/>
    </source>
</evidence>
<evidence type="ECO:0000313" key="7">
    <source>
        <dbReference type="EMBL" id="QOW60218.1"/>
    </source>
</evidence>
<dbReference type="SUPFAM" id="SSF55120">
    <property type="entry name" value="Pseudouridine synthase"/>
    <property type="match status" value="1"/>
</dbReference>
<evidence type="ECO:0000256" key="5">
    <source>
        <dbReference type="HAMAP-Rule" id="MF_01080"/>
    </source>
</evidence>
<evidence type="ECO:0000256" key="2">
    <source>
        <dbReference type="ARBA" id="ARBA00005642"/>
    </source>
</evidence>
<evidence type="ECO:0000313" key="8">
    <source>
        <dbReference type="Proteomes" id="UP000593915"/>
    </source>
</evidence>
<evidence type="ECO:0000256" key="4">
    <source>
        <dbReference type="ARBA" id="ARBA00023235"/>
    </source>
</evidence>
<dbReference type="GO" id="GO:0031119">
    <property type="term" value="P:tRNA pseudouridine synthesis"/>
    <property type="evidence" value="ECO:0007669"/>
    <property type="project" value="UniProtKB-UniRule"/>
</dbReference>
<evidence type="ECO:0000256" key="3">
    <source>
        <dbReference type="ARBA" id="ARBA00022694"/>
    </source>
</evidence>
<dbReference type="EC" id="5.4.99.25" evidence="5"/>
<dbReference type="HAMAP" id="MF_01080">
    <property type="entry name" value="TruB_bact"/>
    <property type="match status" value="1"/>
</dbReference>
<sequence>MQKRNGFIIPFAKQTGLTSFASMTAVKKALGTKKVGHTGTLDSFADGLLVLLSDKMTHLAGIISAGKKSYEVWAEFGIQTSSLDTEGEIIRTAELPTLSTLEKAIPEFIGKIEQVPPEFSAIKINGKRASDRIRQGERVALAPRPIEIFNIGLINIISSLDGKVKYARLSVDCSKGTYIRSLVRDLAAFMKTCGYVKALRRTEVGPFTLEKAAGFTLLPDFSQLPKTWEIKSENGDCKKNYSEQKELSAEEIKNKILNFTPDIAEKLNLKSLFISEKYLNDFHCGKKIKIDWFTSLQKEHVLLFPSEKAAVFFNGLYTGLISMTENGFKYETVIKI</sequence>
<comment type="similarity">
    <text evidence="2 5">Belongs to the pseudouridine synthase TruB family. Type 1 subfamily.</text>
</comment>
<dbReference type="GO" id="GO:0003723">
    <property type="term" value="F:RNA binding"/>
    <property type="evidence" value="ECO:0007669"/>
    <property type="project" value="InterPro"/>
</dbReference>
<dbReference type="AlphaFoldDB" id="A0A7S6WN48"/>
<dbReference type="Gene3D" id="3.30.2350.10">
    <property type="entry name" value="Pseudouridine synthase"/>
    <property type="match status" value="1"/>
</dbReference>
<dbReference type="EMBL" id="CP061839">
    <property type="protein sequence ID" value="QOW60218.1"/>
    <property type="molecule type" value="Genomic_DNA"/>
</dbReference>